<proteinExistence type="inferred from homology"/>
<name>A0ABP3CHK8_9FIRM</name>
<evidence type="ECO:0000256" key="1">
    <source>
        <dbReference type="ARBA" id="ARBA00004383"/>
    </source>
</evidence>
<dbReference type="SUPFAM" id="SSF74653">
    <property type="entry name" value="TolA/TonB C-terminal domain"/>
    <property type="match status" value="1"/>
</dbReference>
<keyword evidence="8 11" id="KW-1133">Transmembrane helix</keyword>
<comment type="subcellular location">
    <subcellularLocation>
        <location evidence="1">Cell inner membrane</location>
        <topology evidence="1">Single-pass membrane protein</topology>
        <orientation evidence="1">Periplasmic side</orientation>
    </subcellularLocation>
</comment>
<keyword evidence="5" id="KW-0997">Cell inner membrane</keyword>
<feature type="domain" description="TonB C-terminal" evidence="12">
    <location>
        <begin position="142"/>
        <end position="207"/>
    </location>
</feature>
<protein>
    <recommendedName>
        <fullName evidence="12">TonB C-terminal domain-containing protein</fullName>
    </recommendedName>
</protein>
<evidence type="ECO:0000256" key="2">
    <source>
        <dbReference type="ARBA" id="ARBA00006555"/>
    </source>
</evidence>
<keyword evidence="6 11" id="KW-0812">Transmembrane</keyword>
<reference evidence="14" key="1">
    <citation type="journal article" date="2019" name="Int. J. Syst. Evol. Microbiol.">
        <title>The Global Catalogue of Microorganisms (GCM) 10K type strain sequencing project: providing services to taxonomists for standard genome sequencing and annotation.</title>
        <authorList>
            <consortium name="The Broad Institute Genomics Platform"/>
            <consortium name="The Broad Institute Genome Sequencing Center for Infectious Disease"/>
            <person name="Wu L."/>
            <person name="Ma J."/>
        </authorList>
    </citation>
    <scope>NUCLEOTIDE SEQUENCE [LARGE SCALE GENOMIC DNA]</scope>
    <source>
        <strain evidence="14">JCM 8542</strain>
    </source>
</reference>
<dbReference type="NCBIfam" id="TIGR01352">
    <property type="entry name" value="tonB_Cterm"/>
    <property type="match status" value="1"/>
</dbReference>
<organism evidence="13 14">
    <name type="scientific">Selenomonas dianae</name>
    <dbReference type="NCBI Taxonomy" id="135079"/>
    <lineage>
        <taxon>Bacteria</taxon>
        <taxon>Bacillati</taxon>
        <taxon>Bacillota</taxon>
        <taxon>Negativicutes</taxon>
        <taxon>Selenomonadales</taxon>
        <taxon>Selenomonadaceae</taxon>
        <taxon>Selenomonas</taxon>
    </lineage>
</organism>
<evidence type="ECO:0000256" key="9">
    <source>
        <dbReference type="ARBA" id="ARBA00023136"/>
    </source>
</evidence>
<dbReference type="Proteomes" id="UP001500399">
    <property type="component" value="Unassembled WGS sequence"/>
</dbReference>
<dbReference type="InterPro" id="IPR037682">
    <property type="entry name" value="TonB_C"/>
</dbReference>
<evidence type="ECO:0000313" key="13">
    <source>
        <dbReference type="EMBL" id="GAA0205295.1"/>
    </source>
</evidence>
<dbReference type="EMBL" id="BAAACR010000002">
    <property type="protein sequence ID" value="GAA0205295.1"/>
    <property type="molecule type" value="Genomic_DNA"/>
</dbReference>
<dbReference type="InterPro" id="IPR051045">
    <property type="entry name" value="TonB-dependent_transducer"/>
</dbReference>
<comment type="caution">
    <text evidence="13">The sequence shown here is derived from an EMBL/GenBank/DDBJ whole genome shotgun (WGS) entry which is preliminary data.</text>
</comment>
<evidence type="ECO:0000256" key="6">
    <source>
        <dbReference type="ARBA" id="ARBA00022692"/>
    </source>
</evidence>
<keyword evidence="4" id="KW-1003">Cell membrane</keyword>
<evidence type="ECO:0000256" key="3">
    <source>
        <dbReference type="ARBA" id="ARBA00022448"/>
    </source>
</evidence>
<dbReference type="PANTHER" id="PTHR33446">
    <property type="entry name" value="PROTEIN TONB-RELATED"/>
    <property type="match status" value="1"/>
</dbReference>
<keyword evidence="14" id="KW-1185">Reference proteome</keyword>
<gene>
    <name evidence="13" type="ORF">GCM10008919_05740</name>
</gene>
<evidence type="ECO:0000256" key="7">
    <source>
        <dbReference type="ARBA" id="ARBA00022927"/>
    </source>
</evidence>
<keyword evidence="3" id="KW-0813">Transport</keyword>
<evidence type="ECO:0000256" key="4">
    <source>
        <dbReference type="ARBA" id="ARBA00022475"/>
    </source>
</evidence>
<evidence type="ECO:0000313" key="14">
    <source>
        <dbReference type="Proteomes" id="UP001500399"/>
    </source>
</evidence>
<evidence type="ECO:0000256" key="11">
    <source>
        <dbReference type="SAM" id="Phobius"/>
    </source>
</evidence>
<keyword evidence="9 11" id="KW-0472">Membrane</keyword>
<dbReference type="Pfam" id="PF03544">
    <property type="entry name" value="TonB_C"/>
    <property type="match status" value="1"/>
</dbReference>
<keyword evidence="7" id="KW-0653">Protein transport</keyword>
<evidence type="ECO:0000256" key="5">
    <source>
        <dbReference type="ARBA" id="ARBA00022519"/>
    </source>
</evidence>
<feature type="region of interest" description="Disordered" evidence="10">
    <location>
        <begin position="100"/>
        <end position="120"/>
    </location>
</feature>
<feature type="compositionally biased region" description="Acidic residues" evidence="10">
    <location>
        <begin position="76"/>
        <end position="87"/>
    </location>
</feature>
<dbReference type="RefSeq" id="WP_304987953.1">
    <property type="nucleotide sequence ID" value="NZ_BAAACR010000002.1"/>
</dbReference>
<dbReference type="Gene3D" id="3.30.1150.10">
    <property type="match status" value="1"/>
</dbReference>
<evidence type="ECO:0000256" key="8">
    <source>
        <dbReference type="ARBA" id="ARBA00022989"/>
    </source>
</evidence>
<comment type="similarity">
    <text evidence="2">Belongs to the TonB family.</text>
</comment>
<accession>A0ABP3CHK8</accession>
<evidence type="ECO:0000259" key="12">
    <source>
        <dbReference type="Pfam" id="PF03544"/>
    </source>
</evidence>
<feature type="region of interest" description="Disordered" evidence="10">
    <location>
        <begin position="53"/>
        <end position="87"/>
    </location>
</feature>
<feature type="compositionally biased region" description="Basic and acidic residues" evidence="10">
    <location>
        <begin position="100"/>
        <end position="111"/>
    </location>
</feature>
<feature type="compositionally biased region" description="Acidic residues" evidence="10">
    <location>
        <begin position="53"/>
        <end position="66"/>
    </location>
</feature>
<feature type="transmembrane region" description="Helical" evidence="11">
    <location>
        <begin position="12"/>
        <end position="33"/>
    </location>
</feature>
<evidence type="ECO:0000256" key="10">
    <source>
        <dbReference type="SAM" id="MobiDB-lite"/>
    </source>
</evidence>
<dbReference type="InterPro" id="IPR006260">
    <property type="entry name" value="TonB/TolA_C"/>
</dbReference>
<sequence>MHYQTHWRLAFVLAFFFHIVAWLFLMVLIPHVFKALETPPQEEPMEWVELAEDLGMPEEEQQEEEPPPPPPPPPEPEQEEEEPAVVEAEVPEEAITEILKEVEEPPEKEAPKVLSSGTGKQIGMPGKILHAEQPPYGVIEFKGRIAVSAHIGTDGKVMWTKIQISSGNTLYDRMARRIVEKQWKFEPAKDRNGQAMESDMQCPVYFNMKPARKIK</sequence>